<dbReference type="AlphaFoldDB" id="A0A6A5KKJ0"/>
<keyword evidence="3" id="KW-1185">Reference proteome</keyword>
<evidence type="ECO:0000313" key="3">
    <source>
        <dbReference type="Proteomes" id="UP000800040"/>
    </source>
</evidence>
<organism evidence="2 3">
    <name type="scientific">Decorospora gaudefroyi</name>
    <dbReference type="NCBI Taxonomy" id="184978"/>
    <lineage>
        <taxon>Eukaryota</taxon>
        <taxon>Fungi</taxon>
        <taxon>Dikarya</taxon>
        <taxon>Ascomycota</taxon>
        <taxon>Pezizomycotina</taxon>
        <taxon>Dothideomycetes</taxon>
        <taxon>Pleosporomycetidae</taxon>
        <taxon>Pleosporales</taxon>
        <taxon>Pleosporineae</taxon>
        <taxon>Pleosporaceae</taxon>
        <taxon>Decorospora</taxon>
    </lineage>
</organism>
<sequence length="217" mass="23631">MKRLHNIETKLTPNSTSLPSPSTPTSAPPAHNVHNNNQPTPKYPIRKPTMRLFPHTQSPLPTVEIVTAHSCSFNSERAMGMDKLAQMTFIRRLKDEIIDCAPLIDDDAGKNAIMYRVVTARKEGGLAGGSPVAAFSEGVMHVAKLFAVDASGTVETAGWTLFEQSEEREYVVDAVEALWEKVMSRVGEMTDGLEIGGIVKGGMEKRLGVLDGAHSYL</sequence>
<dbReference type="Proteomes" id="UP000800040">
    <property type="component" value="Unassembled WGS sequence"/>
</dbReference>
<feature type="region of interest" description="Disordered" evidence="1">
    <location>
        <begin position="1"/>
        <end position="43"/>
    </location>
</feature>
<proteinExistence type="predicted"/>
<protein>
    <submittedName>
        <fullName evidence="2">Uncharacterized protein</fullName>
    </submittedName>
</protein>
<evidence type="ECO:0000313" key="2">
    <source>
        <dbReference type="EMBL" id="KAF1837618.1"/>
    </source>
</evidence>
<feature type="compositionally biased region" description="Low complexity" evidence="1">
    <location>
        <begin position="9"/>
        <end position="30"/>
    </location>
</feature>
<reference evidence="2" key="1">
    <citation type="submission" date="2020-01" db="EMBL/GenBank/DDBJ databases">
        <authorList>
            <consortium name="DOE Joint Genome Institute"/>
            <person name="Haridas S."/>
            <person name="Albert R."/>
            <person name="Binder M."/>
            <person name="Bloem J."/>
            <person name="Labutti K."/>
            <person name="Salamov A."/>
            <person name="Andreopoulos B."/>
            <person name="Baker S.E."/>
            <person name="Barry K."/>
            <person name="Bills G."/>
            <person name="Bluhm B.H."/>
            <person name="Cannon C."/>
            <person name="Castanera R."/>
            <person name="Culley D.E."/>
            <person name="Daum C."/>
            <person name="Ezra D."/>
            <person name="Gonzalez J.B."/>
            <person name="Henrissat B."/>
            <person name="Kuo A."/>
            <person name="Liang C."/>
            <person name="Lipzen A."/>
            <person name="Lutzoni F."/>
            <person name="Magnuson J."/>
            <person name="Mondo S."/>
            <person name="Nolan M."/>
            <person name="Ohm R."/>
            <person name="Pangilinan J."/>
            <person name="Park H.-J."/>
            <person name="Ramirez L."/>
            <person name="Alfaro M."/>
            <person name="Sun H."/>
            <person name="Tritt A."/>
            <person name="Yoshinaga Y."/>
            <person name="Zwiers L.-H."/>
            <person name="Turgeon B.G."/>
            <person name="Goodwin S.B."/>
            <person name="Spatafora J.W."/>
            <person name="Crous P.W."/>
            <person name="Grigoriev I.V."/>
        </authorList>
    </citation>
    <scope>NUCLEOTIDE SEQUENCE</scope>
    <source>
        <strain evidence="2">P77</strain>
    </source>
</reference>
<dbReference type="EMBL" id="ML975260">
    <property type="protein sequence ID" value="KAF1837618.1"/>
    <property type="molecule type" value="Genomic_DNA"/>
</dbReference>
<dbReference type="OrthoDB" id="3799925at2759"/>
<gene>
    <name evidence="2" type="ORF">BDW02DRAFT_565923</name>
</gene>
<name>A0A6A5KKJ0_9PLEO</name>
<evidence type="ECO:0000256" key="1">
    <source>
        <dbReference type="SAM" id="MobiDB-lite"/>
    </source>
</evidence>
<accession>A0A6A5KKJ0</accession>